<proteinExistence type="predicted"/>
<dbReference type="Proteomes" id="UP000032142">
    <property type="component" value="Unassembled WGS sequence"/>
</dbReference>
<dbReference type="EMBL" id="KN423415">
    <property type="protein sequence ID" value="KHG22966.1"/>
    <property type="molecule type" value="Genomic_DNA"/>
</dbReference>
<protein>
    <submittedName>
        <fullName evidence="1">Uncharacterized protein</fullName>
    </submittedName>
</protein>
<evidence type="ECO:0000313" key="1">
    <source>
        <dbReference type="EMBL" id="KHG22966.1"/>
    </source>
</evidence>
<organism evidence="1 2">
    <name type="scientific">Gossypium arboreum</name>
    <name type="common">Tree cotton</name>
    <name type="synonym">Gossypium nanking</name>
    <dbReference type="NCBI Taxonomy" id="29729"/>
    <lineage>
        <taxon>Eukaryota</taxon>
        <taxon>Viridiplantae</taxon>
        <taxon>Streptophyta</taxon>
        <taxon>Embryophyta</taxon>
        <taxon>Tracheophyta</taxon>
        <taxon>Spermatophyta</taxon>
        <taxon>Magnoliopsida</taxon>
        <taxon>eudicotyledons</taxon>
        <taxon>Gunneridae</taxon>
        <taxon>Pentapetalae</taxon>
        <taxon>rosids</taxon>
        <taxon>malvids</taxon>
        <taxon>Malvales</taxon>
        <taxon>Malvaceae</taxon>
        <taxon>Malvoideae</taxon>
        <taxon>Gossypium</taxon>
    </lineage>
</organism>
<accession>A0A0B0PHX5</accession>
<evidence type="ECO:0000313" key="2">
    <source>
        <dbReference type="Proteomes" id="UP000032142"/>
    </source>
</evidence>
<gene>
    <name evidence="1" type="ORF">F383_28774</name>
</gene>
<name>A0A0B0PHX5_GOSAR</name>
<keyword evidence="2" id="KW-1185">Reference proteome</keyword>
<sequence>MPRHLIDMCASIRPCLGHSIGHIMRASVGPCLGHGISLNMRAM</sequence>
<dbReference type="AlphaFoldDB" id="A0A0B0PHX5"/>
<reference evidence="2" key="1">
    <citation type="submission" date="2014-09" db="EMBL/GenBank/DDBJ databases">
        <authorList>
            <person name="Mudge J."/>
            <person name="Ramaraj T."/>
            <person name="Lindquist I.E."/>
            <person name="Bharti A.K."/>
            <person name="Sundararajan A."/>
            <person name="Cameron C.T."/>
            <person name="Woodward J.E."/>
            <person name="May G.D."/>
            <person name="Brubaker C."/>
            <person name="Broadhvest J."/>
            <person name="Wilkins T.A."/>
        </authorList>
    </citation>
    <scope>NUCLEOTIDE SEQUENCE</scope>
    <source>
        <strain evidence="2">cv. AKA8401</strain>
    </source>
</reference>